<dbReference type="eggNOG" id="COG1518">
    <property type="taxonomic scope" value="Bacteria"/>
</dbReference>
<dbReference type="EC" id="3.1.-.-" evidence="10"/>
<feature type="binding site" evidence="10">
    <location>
        <position position="433"/>
    </location>
    <ligand>
        <name>Mn(2+)</name>
        <dbReference type="ChEBI" id="CHEBI:29035"/>
    </ligand>
</feature>
<dbReference type="NCBIfam" id="TIGR00287">
    <property type="entry name" value="cas1"/>
    <property type="match status" value="1"/>
</dbReference>
<name>D0MKP4_RHOM4</name>
<dbReference type="GO" id="GO:0051607">
    <property type="term" value="P:defense response to virus"/>
    <property type="evidence" value="ECO:0007669"/>
    <property type="project" value="UniProtKB-UniRule"/>
</dbReference>
<sequence>MQVSHEGVCWPVAWVYEFAYCLRRGYYAWVEGPGEPVALDTGEGVWLASDAWCGPVRWVQDGAGCPVPLLRVPRACADDSDRRPEHLMLAALADLVEAHTGQPVRRGLVLDATTGHREEVTLDETLRAAWQSLDRRIRAVIHEGSVPPPRADGRCHHCPRLEVCRPFDGHSKEDAVAIMPPVRQARTLYVDEIGAVVRRKGRQLVVTVSRDGRRQELLRVPALLVDQVVLVGPVQITSQALRMLLRRNVDIVYLSGEGRFEGRLAAEFHPHVALRLAQYEAFRDPERTLTLARLFVRGKLQNMAGLLRRYADEYGSASLRAAASEINRDLERLEQVTTLEALRGVEGTASRRYFSVFGEMLRAEAYAPTGWPAFPGRHRRPPTDPVNATLGYLYALLLGNVVAACALAGLDPYVGYLHAPAYGRPSLALDLMEEFRAPAADRLALRLFNRGRLRPQHFEERNGGVYLNEAGRAVVLEAWQAHRQQTSAHPVLGMELSLARHFEAQARLLARALQEQGIAYTPFVA</sequence>
<dbReference type="InterPro" id="IPR042211">
    <property type="entry name" value="CRISPR-assoc_Cas1_N"/>
</dbReference>
<evidence type="ECO:0000256" key="8">
    <source>
        <dbReference type="ARBA" id="ARBA00023211"/>
    </source>
</evidence>
<dbReference type="OrthoDB" id="9803119at2"/>
<dbReference type="GO" id="GO:0046872">
    <property type="term" value="F:metal ion binding"/>
    <property type="evidence" value="ECO:0007669"/>
    <property type="project" value="UniProtKB-UniRule"/>
</dbReference>
<dbReference type="AlphaFoldDB" id="D0MKP4"/>
<dbReference type="KEGG" id="rmr:Rmar_2841"/>
<keyword evidence="4 10" id="KW-0378">Hydrolase</keyword>
<keyword evidence="11" id="KW-0614">Plasmid</keyword>
<evidence type="ECO:0000256" key="2">
    <source>
        <dbReference type="ARBA" id="ARBA00022723"/>
    </source>
</evidence>
<reference evidence="11 12" key="1">
    <citation type="journal article" date="2009" name="Stand. Genomic Sci.">
        <title>Complete genome sequence of Rhodothermus marinus type strain (R-10).</title>
        <authorList>
            <person name="Nolan M."/>
            <person name="Tindall B.J."/>
            <person name="Pomrenke H."/>
            <person name="Lapidus A."/>
            <person name="Copeland A."/>
            <person name="Glavina Del Rio T."/>
            <person name="Lucas S."/>
            <person name="Chen F."/>
            <person name="Tice H."/>
            <person name="Cheng J.F."/>
            <person name="Saunders E."/>
            <person name="Han C."/>
            <person name="Bruce D."/>
            <person name="Goodwin L."/>
            <person name="Chain P."/>
            <person name="Pitluck S."/>
            <person name="Ovchinikova G."/>
            <person name="Pati A."/>
            <person name="Ivanova N."/>
            <person name="Mavromatis K."/>
            <person name="Chen A."/>
            <person name="Palaniappan K."/>
            <person name="Land M."/>
            <person name="Hauser L."/>
            <person name="Chang Y.J."/>
            <person name="Jeffries C.D."/>
            <person name="Brettin T."/>
            <person name="Goker M."/>
            <person name="Bristow J."/>
            <person name="Eisen J.A."/>
            <person name="Markowitz V."/>
            <person name="Hugenholtz P."/>
            <person name="Kyrpides N.C."/>
            <person name="Klenk H.P."/>
            <person name="Detter J.C."/>
        </authorList>
    </citation>
    <scope>NUCLEOTIDE SEQUENCE [LARGE SCALE GENOMIC DNA]</scope>
    <source>
        <strain evidence="12">ATCC 43812 / DSM 4252 / R-10</strain>
        <plasmid evidence="11">pRMAR01</plasmid>
    </source>
</reference>
<evidence type="ECO:0000256" key="1">
    <source>
        <dbReference type="ARBA" id="ARBA00022722"/>
    </source>
</evidence>
<dbReference type="RefSeq" id="WP_012845318.1">
    <property type="nucleotide sequence ID" value="NC_013502.1"/>
</dbReference>
<dbReference type="InterPro" id="IPR050646">
    <property type="entry name" value="Cas1"/>
</dbReference>
<feature type="binding site" evidence="10">
    <location>
        <position position="346"/>
    </location>
    <ligand>
        <name>Mn(2+)</name>
        <dbReference type="ChEBI" id="CHEBI:29035"/>
    </ligand>
</feature>
<dbReference type="EMBL" id="CP001808">
    <property type="protein sequence ID" value="ACY49708.1"/>
    <property type="molecule type" value="Genomic_DNA"/>
</dbReference>
<dbReference type="GO" id="GO:0004519">
    <property type="term" value="F:endonuclease activity"/>
    <property type="evidence" value="ECO:0007669"/>
    <property type="project" value="UniProtKB-UniRule"/>
</dbReference>
<accession>D0MKP4</accession>
<evidence type="ECO:0000256" key="6">
    <source>
        <dbReference type="ARBA" id="ARBA00023118"/>
    </source>
</evidence>
<keyword evidence="8 10" id="KW-0464">Manganese</keyword>
<evidence type="ECO:0000256" key="9">
    <source>
        <dbReference type="ARBA" id="ARBA00038592"/>
    </source>
</evidence>
<dbReference type="Gene3D" id="1.20.120.920">
    <property type="entry name" value="CRISPR-associated endonuclease Cas1, C-terminal domain"/>
    <property type="match status" value="1"/>
</dbReference>
<evidence type="ECO:0000256" key="7">
    <source>
        <dbReference type="ARBA" id="ARBA00023125"/>
    </source>
</evidence>
<comment type="function">
    <text evidence="10">CRISPR (clustered regularly interspaced short palindromic repeat), is an adaptive immune system that provides protection against mobile genetic elements (viruses, transposable elements and conjugative plasmids). CRISPR clusters contain spacers, sequences complementary to antecedent mobile elements, and target invading nucleic acids. CRISPR clusters are transcribed and processed into CRISPR RNA (crRNA). Acts as a dsDNA endonuclease. Involved in the integration of spacer DNA into the CRISPR cassette.</text>
</comment>
<evidence type="ECO:0000256" key="3">
    <source>
        <dbReference type="ARBA" id="ARBA00022759"/>
    </source>
</evidence>
<proteinExistence type="inferred from homology"/>
<gene>
    <name evidence="10" type="primary">cas1</name>
    <name evidence="11" type="ordered locus">Rmar_2841</name>
</gene>
<comment type="similarity">
    <text evidence="10">Belongs to the CRISPR-associated endonuclease Cas1 family.</text>
</comment>
<dbReference type="GO" id="GO:0003677">
    <property type="term" value="F:DNA binding"/>
    <property type="evidence" value="ECO:0007669"/>
    <property type="project" value="UniProtKB-KW"/>
</dbReference>
<keyword evidence="1 10" id="KW-0540">Nuclease</keyword>
<dbReference type="InterPro" id="IPR042206">
    <property type="entry name" value="CRISPR-assoc_Cas1_C"/>
</dbReference>
<keyword evidence="5 10" id="KW-0460">Magnesium</keyword>
<dbReference type="PANTHER" id="PTHR34353:SF2">
    <property type="entry name" value="CRISPR-ASSOCIATED ENDONUCLEASE CAS1 1"/>
    <property type="match status" value="1"/>
</dbReference>
<evidence type="ECO:0000256" key="10">
    <source>
        <dbReference type="HAMAP-Rule" id="MF_01470"/>
    </source>
</evidence>
<organism evidence="11 12">
    <name type="scientific">Rhodothermus marinus (strain ATCC 43812 / DSM 4252 / R-10)</name>
    <name type="common">Rhodothermus obamensis</name>
    <dbReference type="NCBI Taxonomy" id="518766"/>
    <lineage>
        <taxon>Bacteria</taxon>
        <taxon>Pseudomonadati</taxon>
        <taxon>Rhodothermota</taxon>
        <taxon>Rhodothermia</taxon>
        <taxon>Rhodothermales</taxon>
        <taxon>Rhodothermaceae</taxon>
        <taxon>Rhodothermus</taxon>
    </lineage>
</organism>
<comment type="cofactor">
    <cofactor evidence="10">
        <name>Mg(2+)</name>
        <dbReference type="ChEBI" id="CHEBI:18420"/>
    </cofactor>
    <cofactor evidence="10">
        <name>Mn(2+)</name>
        <dbReference type="ChEBI" id="CHEBI:29035"/>
    </cofactor>
</comment>
<keyword evidence="2 10" id="KW-0479">Metal-binding</keyword>
<evidence type="ECO:0000256" key="5">
    <source>
        <dbReference type="ARBA" id="ARBA00022842"/>
    </source>
</evidence>
<dbReference type="Gene3D" id="3.100.10.20">
    <property type="entry name" value="CRISPR-associated endonuclease Cas1, N-terminal domain"/>
    <property type="match status" value="1"/>
</dbReference>
<dbReference type="eggNOG" id="COG1468">
    <property type="taxonomic scope" value="Bacteria"/>
</dbReference>
<keyword evidence="7 10" id="KW-0238">DNA-binding</keyword>
<dbReference type="CDD" id="cd09634">
    <property type="entry name" value="Cas1_I-II-III"/>
    <property type="match status" value="1"/>
</dbReference>
<dbReference type="Pfam" id="PF01867">
    <property type="entry name" value="Cas_Cas1"/>
    <property type="match status" value="1"/>
</dbReference>
<comment type="subunit">
    <text evidence="9 10">Homodimer, forms a heterotetramer with a Cas2 homodimer.</text>
</comment>
<keyword evidence="6 10" id="KW-0051">Antiviral defense</keyword>
<dbReference type="HAMAP" id="MF_01470">
    <property type="entry name" value="Cas1"/>
    <property type="match status" value="1"/>
</dbReference>
<dbReference type="GO" id="GO:0043571">
    <property type="term" value="P:maintenance of CRISPR repeat elements"/>
    <property type="evidence" value="ECO:0007669"/>
    <property type="project" value="UniProtKB-UniRule"/>
</dbReference>
<keyword evidence="3 10" id="KW-0255">Endonuclease</keyword>
<dbReference type="GO" id="GO:0016787">
    <property type="term" value="F:hydrolase activity"/>
    <property type="evidence" value="ECO:0007669"/>
    <property type="project" value="UniProtKB-KW"/>
</dbReference>
<evidence type="ECO:0000313" key="12">
    <source>
        <dbReference type="Proteomes" id="UP000002221"/>
    </source>
</evidence>
<dbReference type="Proteomes" id="UP000002221">
    <property type="component" value="Plasmid pRMAR01"/>
</dbReference>
<feature type="binding site" evidence="10">
    <location>
        <position position="418"/>
    </location>
    <ligand>
        <name>Mn(2+)</name>
        <dbReference type="ChEBI" id="CHEBI:29035"/>
    </ligand>
</feature>
<geneLocation type="plasmid" evidence="11 12">
    <name>pRMAR01</name>
</geneLocation>
<dbReference type="HOGENOM" id="CLU_466793_0_0_10"/>
<dbReference type="PANTHER" id="PTHR34353">
    <property type="entry name" value="CRISPR-ASSOCIATED ENDONUCLEASE CAS1 1"/>
    <property type="match status" value="1"/>
</dbReference>
<evidence type="ECO:0000313" key="11">
    <source>
        <dbReference type="EMBL" id="ACY49708.1"/>
    </source>
</evidence>
<protein>
    <recommendedName>
        <fullName evidence="10">CRISPR-associated endonuclease Cas1</fullName>
        <ecNumber evidence="10">3.1.-.-</ecNumber>
    </recommendedName>
</protein>
<evidence type="ECO:0000256" key="4">
    <source>
        <dbReference type="ARBA" id="ARBA00022801"/>
    </source>
</evidence>
<dbReference type="SMR" id="D0MKP4"/>
<keyword evidence="12" id="KW-1185">Reference proteome</keyword>
<dbReference type="InterPro" id="IPR002729">
    <property type="entry name" value="CRISPR-assoc_Cas1"/>
</dbReference>